<proteinExistence type="predicted"/>
<accession>A0A7Y9GDU6</accession>
<evidence type="ECO:0000313" key="4">
    <source>
        <dbReference type="EMBL" id="NYE14685.1"/>
    </source>
</evidence>
<feature type="domain" description="Alpha/beta hydrolase fold-3" evidence="3">
    <location>
        <begin position="78"/>
        <end position="283"/>
    </location>
</feature>
<dbReference type="Gene3D" id="3.40.50.1820">
    <property type="entry name" value="alpha/beta hydrolase"/>
    <property type="match status" value="1"/>
</dbReference>
<dbReference type="AlphaFoldDB" id="A0A7Y9GDU6"/>
<dbReference type="InterPro" id="IPR029058">
    <property type="entry name" value="AB_hydrolase_fold"/>
</dbReference>
<dbReference type="Proteomes" id="UP000591272">
    <property type="component" value="Unassembled WGS sequence"/>
</dbReference>
<gene>
    <name evidence="4" type="ORF">BJ999_004981</name>
</gene>
<dbReference type="EMBL" id="JACCBT010000001">
    <property type="protein sequence ID" value="NYE14685.1"/>
    <property type="molecule type" value="Genomic_DNA"/>
</dbReference>
<dbReference type="PANTHER" id="PTHR48081">
    <property type="entry name" value="AB HYDROLASE SUPERFAMILY PROTEIN C4A8.06C"/>
    <property type="match status" value="1"/>
</dbReference>
<evidence type="ECO:0000259" key="3">
    <source>
        <dbReference type="Pfam" id="PF07859"/>
    </source>
</evidence>
<protein>
    <submittedName>
        <fullName evidence="4">Acetyl esterase/lipase</fullName>
    </submittedName>
</protein>
<reference evidence="4 5" key="1">
    <citation type="submission" date="2020-07" db="EMBL/GenBank/DDBJ databases">
        <title>Sequencing the genomes of 1000 actinobacteria strains.</title>
        <authorList>
            <person name="Klenk H.-P."/>
        </authorList>
    </citation>
    <scope>NUCLEOTIDE SEQUENCE [LARGE SCALE GENOMIC DNA]</scope>
    <source>
        <strain evidence="4 5">DSM 43461</strain>
    </source>
</reference>
<evidence type="ECO:0000313" key="5">
    <source>
        <dbReference type="Proteomes" id="UP000591272"/>
    </source>
</evidence>
<dbReference type="Pfam" id="PF07859">
    <property type="entry name" value="Abhydrolase_3"/>
    <property type="match status" value="1"/>
</dbReference>
<evidence type="ECO:0000256" key="2">
    <source>
        <dbReference type="SAM" id="MobiDB-lite"/>
    </source>
</evidence>
<organism evidence="4 5">
    <name type="scientific">Actinomadura citrea</name>
    <dbReference type="NCBI Taxonomy" id="46158"/>
    <lineage>
        <taxon>Bacteria</taxon>
        <taxon>Bacillati</taxon>
        <taxon>Actinomycetota</taxon>
        <taxon>Actinomycetes</taxon>
        <taxon>Streptosporangiales</taxon>
        <taxon>Thermomonosporaceae</taxon>
        <taxon>Actinomadura</taxon>
    </lineage>
</organism>
<dbReference type="GO" id="GO:0016787">
    <property type="term" value="F:hydrolase activity"/>
    <property type="evidence" value="ECO:0007669"/>
    <property type="project" value="UniProtKB-KW"/>
</dbReference>
<evidence type="ECO:0000256" key="1">
    <source>
        <dbReference type="ARBA" id="ARBA00022801"/>
    </source>
</evidence>
<name>A0A7Y9GDU6_9ACTN</name>
<dbReference type="InterPro" id="IPR013094">
    <property type="entry name" value="AB_hydrolase_3"/>
</dbReference>
<dbReference type="SUPFAM" id="SSF53474">
    <property type="entry name" value="alpha/beta-Hydrolases"/>
    <property type="match status" value="1"/>
</dbReference>
<keyword evidence="1" id="KW-0378">Hydrolase</keyword>
<dbReference type="InterPro" id="IPR050300">
    <property type="entry name" value="GDXG_lipolytic_enzyme"/>
</dbReference>
<dbReference type="RefSeq" id="WP_179835522.1">
    <property type="nucleotide sequence ID" value="NZ_BMRD01000010.1"/>
</dbReference>
<keyword evidence="5" id="KW-1185">Reference proteome</keyword>
<feature type="region of interest" description="Disordered" evidence="2">
    <location>
        <begin position="28"/>
        <end position="62"/>
    </location>
</feature>
<dbReference type="PANTHER" id="PTHR48081:SF8">
    <property type="entry name" value="ALPHA_BETA HYDROLASE FOLD-3 DOMAIN-CONTAINING PROTEIN-RELATED"/>
    <property type="match status" value="1"/>
</dbReference>
<comment type="caution">
    <text evidence="4">The sequence shown here is derived from an EMBL/GenBank/DDBJ whole genome shotgun (WGS) entry which is preliminary data.</text>
</comment>
<sequence length="320" mass="34104">MDLDPEIAEAVRRFPPIDLADLAAARTSFAASGGPTPPPEWSDDVTVTDRTLPGPSSGTRVPVRVYTPRRDDDPKPAIVRFHGGSFVIGDLETDHLDCGSWARDIGAVVVDVDYRLAPEAPFPAGVEDCFAALTWVAAHAAELGADPARIAVAGSSAGGGLAAAVALMARDRGGPALALQVLNYPALDDRLDTPSMRAFTDTPIFSARHAELAWRYYLGERDGDVPAHAAPARAADLTGLPPAFLLGCDFDPLRDEGLRYAARLLDAGVPVELHQYPGTVHGFDVMPARISAEARRVQVAAIRRHLRPPAPARIPARERP</sequence>